<dbReference type="Proteomes" id="UP001165064">
    <property type="component" value="Unassembled WGS sequence"/>
</dbReference>
<reference evidence="1" key="1">
    <citation type="submission" date="2023-04" db="EMBL/GenBank/DDBJ databases">
        <title>Ambrosiozyma monospora NBRC 10751.</title>
        <authorList>
            <person name="Ichikawa N."/>
            <person name="Sato H."/>
            <person name="Tonouchi N."/>
        </authorList>
    </citation>
    <scope>NUCLEOTIDE SEQUENCE</scope>
    <source>
        <strain evidence="1">NBRC 10751</strain>
    </source>
</reference>
<evidence type="ECO:0000313" key="2">
    <source>
        <dbReference type="Proteomes" id="UP001165064"/>
    </source>
</evidence>
<protein>
    <submittedName>
        <fullName evidence="1">Unnamed protein product</fullName>
    </submittedName>
</protein>
<gene>
    <name evidence="1" type="ORF">Amon02_000171800</name>
</gene>
<proteinExistence type="predicted"/>
<sequence>MTFLKVLYYTQEIMEFLIHKNIIETSINSGDPHSTTQINLKLRKVHRITLSNKDLKGLYDDVKPQICKILYELNALELHSIDKSNHGGGGLKSSRSRSRQSRSQEKQRKVNKDNSPGDDDDVKMLGGKEDHGSSSSDDEMDQEQADGSHQTGEKILKLPLITENWKCYLMITMEEVMAIRSIIRNNSDSIGAMELAGHKSKLVYNSVLVRDLVFRRRNTKKKTNGDPEKANEINLVDDEEDGLFVGDFDAGEEEAMKKSFRVRYKSKHVLPISLNVHVYSKN</sequence>
<keyword evidence="2" id="KW-1185">Reference proteome</keyword>
<evidence type="ECO:0000313" key="1">
    <source>
        <dbReference type="EMBL" id="GME74288.1"/>
    </source>
</evidence>
<dbReference type="EMBL" id="BSXS01000885">
    <property type="protein sequence ID" value="GME74288.1"/>
    <property type="molecule type" value="Genomic_DNA"/>
</dbReference>
<comment type="caution">
    <text evidence="1">The sequence shown here is derived from an EMBL/GenBank/DDBJ whole genome shotgun (WGS) entry which is preliminary data.</text>
</comment>
<organism evidence="1 2">
    <name type="scientific">Ambrosiozyma monospora</name>
    <name type="common">Yeast</name>
    <name type="synonym">Endomycopsis monosporus</name>
    <dbReference type="NCBI Taxonomy" id="43982"/>
    <lineage>
        <taxon>Eukaryota</taxon>
        <taxon>Fungi</taxon>
        <taxon>Dikarya</taxon>
        <taxon>Ascomycota</taxon>
        <taxon>Saccharomycotina</taxon>
        <taxon>Pichiomycetes</taxon>
        <taxon>Pichiales</taxon>
        <taxon>Pichiaceae</taxon>
        <taxon>Ambrosiozyma</taxon>
    </lineage>
</organism>
<name>A0ACB5SVS9_AMBMO</name>
<accession>A0ACB5SVS9</accession>